<gene>
    <name evidence="1" type="primary">OSJNBb0020O11.9</name>
</gene>
<organism evidence="1 2">
    <name type="scientific">Oryza sativa subsp. japonica</name>
    <name type="common">Rice</name>
    <dbReference type="NCBI Taxonomy" id="39947"/>
    <lineage>
        <taxon>Eukaryota</taxon>
        <taxon>Viridiplantae</taxon>
        <taxon>Streptophyta</taxon>
        <taxon>Embryophyta</taxon>
        <taxon>Tracheophyta</taxon>
        <taxon>Spermatophyta</taxon>
        <taxon>Magnoliopsida</taxon>
        <taxon>Liliopsida</taxon>
        <taxon>Poales</taxon>
        <taxon>Poaceae</taxon>
        <taxon>BOP clade</taxon>
        <taxon>Oryzoideae</taxon>
        <taxon>Oryzeae</taxon>
        <taxon>Oryzinae</taxon>
        <taxon>Oryza</taxon>
        <taxon>Oryza sativa</taxon>
    </lineage>
</organism>
<protein>
    <submittedName>
        <fullName evidence="1">OSJNBb0020O11.9 protein</fullName>
    </submittedName>
</protein>
<sequence>MGRRHGTTRAVSASLRMELEGKIFMNLS</sequence>
<proteinExistence type="predicted"/>
<evidence type="ECO:0000313" key="1">
    <source>
        <dbReference type="EMBL" id="CAD41522.2"/>
    </source>
</evidence>
<name>Q7XU72_ORYSJ</name>
<reference evidence="2" key="1">
    <citation type="journal article" date="2005" name="Nature">
        <title>The map-based sequence of the rice genome.</title>
        <authorList>
            <consortium name="International rice genome sequencing project (IRGSP)"/>
            <person name="Matsumoto T."/>
            <person name="Wu J."/>
            <person name="Kanamori H."/>
            <person name="Katayose Y."/>
            <person name="Fujisawa M."/>
            <person name="Namiki N."/>
            <person name="Mizuno H."/>
            <person name="Yamamoto K."/>
            <person name="Antonio B.A."/>
            <person name="Baba T."/>
            <person name="Sakata K."/>
            <person name="Nagamura Y."/>
            <person name="Aoki H."/>
            <person name="Arikawa K."/>
            <person name="Arita K."/>
            <person name="Bito T."/>
            <person name="Chiden Y."/>
            <person name="Fujitsuka N."/>
            <person name="Fukunaka R."/>
            <person name="Hamada M."/>
            <person name="Harada C."/>
            <person name="Hayashi A."/>
            <person name="Hijishita S."/>
            <person name="Honda M."/>
            <person name="Hosokawa S."/>
            <person name="Ichikawa Y."/>
            <person name="Idonuma A."/>
            <person name="Iijima M."/>
            <person name="Ikeda M."/>
            <person name="Ikeno M."/>
            <person name="Ito K."/>
            <person name="Ito S."/>
            <person name="Ito T."/>
            <person name="Ito Y."/>
            <person name="Ito Y."/>
            <person name="Iwabuchi A."/>
            <person name="Kamiya K."/>
            <person name="Karasawa W."/>
            <person name="Kurita K."/>
            <person name="Katagiri S."/>
            <person name="Kikuta A."/>
            <person name="Kobayashi H."/>
            <person name="Kobayashi N."/>
            <person name="Machita K."/>
            <person name="Maehara T."/>
            <person name="Masukawa M."/>
            <person name="Mizubayashi T."/>
            <person name="Mukai Y."/>
            <person name="Nagasaki H."/>
            <person name="Nagata Y."/>
            <person name="Naito S."/>
            <person name="Nakashima M."/>
            <person name="Nakama Y."/>
            <person name="Nakamichi Y."/>
            <person name="Nakamura M."/>
            <person name="Meguro A."/>
            <person name="Negishi M."/>
            <person name="Ohta I."/>
            <person name="Ohta T."/>
            <person name="Okamoto M."/>
            <person name="Ono N."/>
            <person name="Saji S."/>
            <person name="Sakaguchi M."/>
            <person name="Sakai K."/>
            <person name="Shibata M."/>
            <person name="Shimokawa T."/>
            <person name="Song J."/>
            <person name="Takazaki Y."/>
            <person name="Terasawa K."/>
            <person name="Tsugane M."/>
            <person name="Tsuji K."/>
            <person name="Ueda S."/>
            <person name="Waki K."/>
            <person name="Yamagata H."/>
            <person name="Yamamoto M."/>
            <person name="Yamamoto S."/>
            <person name="Yamane H."/>
            <person name="Yoshiki S."/>
            <person name="Yoshihara R."/>
            <person name="Yukawa K."/>
            <person name="Zhong H."/>
            <person name="Yano M."/>
            <person name="Yuan Q."/>
            <person name="Ouyang S."/>
            <person name="Liu J."/>
            <person name="Jones K.M."/>
            <person name="Gansberger K."/>
            <person name="Moffat K."/>
            <person name="Hill J."/>
            <person name="Bera J."/>
            <person name="Fadrosh D."/>
            <person name="Jin S."/>
            <person name="Johri S."/>
            <person name="Kim M."/>
            <person name="Overton L."/>
            <person name="Reardon M."/>
            <person name="Tsitrin T."/>
            <person name="Vuong H."/>
            <person name="Weaver B."/>
            <person name="Ciecko A."/>
            <person name="Tallon L."/>
            <person name="Jackson J."/>
            <person name="Pai G."/>
            <person name="Aken S.V."/>
            <person name="Utterback T."/>
            <person name="Reidmuller S."/>
            <person name="Feldblyum T."/>
            <person name="Hsiao J."/>
            <person name="Zismann V."/>
            <person name="Iobst S."/>
            <person name="de Vazeille A.R."/>
            <person name="Buell C.R."/>
            <person name="Ying K."/>
            <person name="Li Y."/>
            <person name="Lu T."/>
            <person name="Huang Y."/>
            <person name="Zhao Q."/>
            <person name="Feng Q."/>
            <person name="Zhang L."/>
            <person name="Zhu J."/>
            <person name="Weng Q."/>
            <person name="Mu J."/>
            <person name="Lu Y."/>
            <person name="Fan D."/>
            <person name="Liu Y."/>
            <person name="Guan J."/>
            <person name="Zhang Y."/>
            <person name="Yu S."/>
            <person name="Liu X."/>
            <person name="Zhang Y."/>
            <person name="Hong G."/>
            <person name="Han B."/>
            <person name="Choisne N."/>
            <person name="Demange N."/>
            <person name="Orjeda G."/>
            <person name="Samain S."/>
            <person name="Cattolico L."/>
            <person name="Pelletier E."/>
            <person name="Couloux A."/>
            <person name="Segurens B."/>
            <person name="Wincker P."/>
            <person name="D'Hont A."/>
            <person name="Scarpelli C."/>
            <person name="Weissenbach J."/>
            <person name="Salanoubat M."/>
            <person name="Quetier F."/>
            <person name="Yu Y."/>
            <person name="Kim H.R."/>
            <person name="Rambo T."/>
            <person name="Currie J."/>
            <person name="Collura K."/>
            <person name="Luo M."/>
            <person name="Yang T."/>
            <person name="Ammiraju J.S.S."/>
            <person name="Engler F."/>
            <person name="Soderlund C."/>
            <person name="Wing R.A."/>
            <person name="Palmer L.E."/>
            <person name="de la Bastide M."/>
            <person name="Spiegel L."/>
            <person name="Nascimento L."/>
            <person name="Zutavern T."/>
            <person name="O'Shaughnessy A."/>
            <person name="Dike S."/>
            <person name="Dedhia N."/>
            <person name="Preston R."/>
            <person name="Balija V."/>
            <person name="McCombie W.R."/>
            <person name="Chow T."/>
            <person name="Chen H."/>
            <person name="Chung M."/>
            <person name="Chen C."/>
            <person name="Shaw J."/>
            <person name="Wu H."/>
            <person name="Hsiao K."/>
            <person name="Chao Y."/>
            <person name="Chu M."/>
            <person name="Cheng C."/>
            <person name="Hour A."/>
            <person name="Lee P."/>
            <person name="Lin S."/>
            <person name="Lin Y."/>
            <person name="Liou J."/>
            <person name="Liu S."/>
            <person name="Hsing Y."/>
            <person name="Raghuvanshi S."/>
            <person name="Mohanty A."/>
            <person name="Bharti A.K."/>
            <person name="Gaur A."/>
            <person name="Gupta V."/>
            <person name="Kumar D."/>
            <person name="Ravi V."/>
            <person name="Vij S."/>
            <person name="Kapur A."/>
            <person name="Khurana P."/>
            <person name="Khurana P."/>
            <person name="Khurana J.P."/>
            <person name="Tyagi A.K."/>
            <person name="Gaikwad K."/>
            <person name="Singh A."/>
            <person name="Dalal V."/>
            <person name="Srivastava S."/>
            <person name="Dixit A."/>
            <person name="Pal A.K."/>
            <person name="Ghazi I.A."/>
            <person name="Yadav M."/>
            <person name="Pandit A."/>
            <person name="Bhargava A."/>
            <person name="Sureshbabu K."/>
            <person name="Batra K."/>
            <person name="Sharma T.R."/>
            <person name="Mohapatra T."/>
            <person name="Singh N.K."/>
            <person name="Messing J."/>
            <person name="Nelson A.B."/>
            <person name="Fuks G."/>
            <person name="Kavchok S."/>
            <person name="Keizer G."/>
            <person name="Linton E."/>
            <person name="Llaca V."/>
            <person name="Song R."/>
            <person name="Tanyolac B."/>
            <person name="Young S."/>
            <person name="Ho-Il K."/>
            <person name="Hahn J.H."/>
            <person name="Sangsakoo G."/>
            <person name="Vanavichit A."/>
            <person name="de Mattos Luiz.A.T."/>
            <person name="Zimmer P.D."/>
            <person name="Malone G."/>
            <person name="Dellagostin O."/>
            <person name="de Oliveira A.C."/>
            <person name="Bevan M."/>
            <person name="Bancroft I."/>
            <person name="Minx P."/>
            <person name="Cordum H."/>
            <person name="Wilson R."/>
            <person name="Cheng Z."/>
            <person name="Jin W."/>
            <person name="Jiang J."/>
            <person name="Leong S.A."/>
            <person name="Iwama H."/>
            <person name="Gojobori T."/>
            <person name="Itoh T."/>
            <person name="Niimura Y."/>
            <person name="Fujii Y."/>
            <person name="Habara T."/>
            <person name="Sakai H."/>
            <person name="Sato Y."/>
            <person name="Wilson G."/>
            <person name="Kumar K."/>
            <person name="McCouch S."/>
            <person name="Juretic N."/>
            <person name="Hoen D."/>
            <person name="Wright S."/>
            <person name="Bruskiewich R."/>
            <person name="Bureau T."/>
            <person name="Miyao A."/>
            <person name="Hirochika H."/>
            <person name="Nishikawa T."/>
            <person name="Kadowaki K."/>
            <person name="Sugiura M."/>
            <person name="Burr B."/>
            <person name="Sasaki T."/>
        </authorList>
    </citation>
    <scope>NUCLEOTIDE SEQUENCE [LARGE SCALE GENOMIC DNA]</scope>
    <source>
        <strain evidence="2">cv. Nipponbare</strain>
    </source>
</reference>
<dbReference type="Proteomes" id="UP000000763">
    <property type="component" value="Chromosome 4"/>
</dbReference>
<dbReference type="EMBL" id="AL662998">
    <property type="protein sequence ID" value="CAD41522.2"/>
    <property type="molecule type" value="Genomic_DNA"/>
</dbReference>
<evidence type="ECO:0000313" key="2">
    <source>
        <dbReference type="Proteomes" id="UP000000763"/>
    </source>
</evidence>
<accession>Q7XU72</accession>
<dbReference type="AlphaFoldDB" id="Q7XU72"/>
<reference evidence="2" key="2">
    <citation type="journal article" date="2008" name="Nucleic Acids Res.">
        <title>The rice annotation project database (RAP-DB): 2008 update.</title>
        <authorList>
            <consortium name="The rice annotation project (RAP)"/>
        </authorList>
    </citation>
    <scope>GENOME REANNOTATION</scope>
    <source>
        <strain evidence="2">cv. Nipponbare</strain>
    </source>
</reference>